<accession>A0A506UC00</accession>
<dbReference type="RefSeq" id="WP_141148220.1">
    <property type="nucleotide sequence ID" value="NZ_VHLG01000003.1"/>
</dbReference>
<gene>
    <name evidence="2" type="ORF">FJU08_06730</name>
</gene>
<sequence length="337" mass="37793">MCNFCSQKAQPNRGSSAYRQAFEAYLRYGTPIPPETKAAPSRTSHYIWRTMRDDRVRASHAANDGNIYAFDNPPVTGNPGDAYGCRCIAEPYDASTGEYFDIRLSGVSDAVEQWPWWRFAGHYFTGHGKPVTVRETGYLSEVVLKFQQEAIDNPLRLPGQIADTARTTGEGDFVYDFAGNYEMQQIVFSIGTTTISGTASGSCRRKAGMLELDGDITFELTDMFRDPYDAESYYKWLHEAAGRVVDAIASGLDSATEIAGRVSAQLGNGDRPLFTLVLEMADAALRDSRRFSQDFFDFLPREVFFATPYDIEDRWAGNFSGRILIDRRDSRFFSTTP</sequence>
<dbReference type="Proteomes" id="UP000318801">
    <property type="component" value="Unassembled WGS sequence"/>
</dbReference>
<protein>
    <recommendedName>
        <fullName evidence="1">Phage head morphogenesis domain-containing protein</fullName>
    </recommendedName>
</protein>
<dbReference type="AlphaFoldDB" id="A0A506UC00"/>
<keyword evidence="3" id="KW-1185">Reference proteome</keyword>
<evidence type="ECO:0000313" key="2">
    <source>
        <dbReference type="EMBL" id="TPW31450.1"/>
    </source>
</evidence>
<proteinExistence type="predicted"/>
<dbReference type="OrthoDB" id="4446543at2"/>
<dbReference type="EMBL" id="VHLG01000003">
    <property type="protein sequence ID" value="TPW31450.1"/>
    <property type="molecule type" value="Genomic_DNA"/>
</dbReference>
<feature type="domain" description="Phage head morphogenesis" evidence="1">
    <location>
        <begin position="42"/>
        <end position="88"/>
    </location>
</feature>
<reference evidence="2 3" key="1">
    <citation type="submission" date="2019-06" db="EMBL/GenBank/DDBJ databases">
        <authorList>
            <person name="Li M."/>
        </authorList>
    </citation>
    <scope>NUCLEOTIDE SEQUENCE [LARGE SCALE GENOMIC DNA]</scope>
    <source>
        <strain evidence="2 3">BGMRC2036</strain>
    </source>
</reference>
<evidence type="ECO:0000259" key="1">
    <source>
        <dbReference type="Pfam" id="PF04233"/>
    </source>
</evidence>
<comment type="caution">
    <text evidence="2">The sequence shown here is derived from an EMBL/GenBank/DDBJ whole genome shotgun (WGS) entry which is preliminary data.</text>
</comment>
<name>A0A506UC00_9HYPH</name>
<dbReference type="InterPro" id="IPR006528">
    <property type="entry name" value="Phage_head_morphogenesis_dom"/>
</dbReference>
<evidence type="ECO:0000313" key="3">
    <source>
        <dbReference type="Proteomes" id="UP000318801"/>
    </source>
</evidence>
<dbReference type="Pfam" id="PF04233">
    <property type="entry name" value="Phage_Mu_F"/>
    <property type="match status" value="1"/>
</dbReference>
<organism evidence="2 3">
    <name type="scientific">Martelella alba</name>
    <dbReference type="NCBI Taxonomy" id="2590451"/>
    <lineage>
        <taxon>Bacteria</taxon>
        <taxon>Pseudomonadati</taxon>
        <taxon>Pseudomonadota</taxon>
        <taxon>Alphaproteobacteria</taxon>
        <taxon>Hyphomicrobiales</taxon>
        <taxon>Aurantimonadaceae</taxon>
        <taxon>Martelella</taxon>
    </lineage>
</organism>